<dbReference type="EMBL" id="MLCF01000048">
    <property type="protein sequence ID" value="OIV37579.1"/>
    <property type="molecule type" value="Genomic_DNA"/>
</dbReference>
<name>A0A1J7BFX2_9ACTN</name>
<protein>
    <submittedName>
        <fullName evidence="1">Uncharacterized protein</fullName>
    </submittedName>
</protein>
<gene>
    <name evidence="1" type="ORF">BIV57_10270</name>
</gene>
<dbReference type="RefSeq" id="WP_071656451.1">
    <property type="nucleotide sequence ID" value="NZ_MLCF01000048.1"/>
</dbReference>
<dbReference type="AlphaFoldDB" id="A0A1J7BFX2"/>
<dbReference type="STRING" id="1428644.BIV57_10270"/>
<accession>A0A1J7BFX2</accession>
<sequence>MSDGMPSESPDFEMVAAALRRDAADLEAYARVLGVTLADALPPGAVVVERKRGLSDRMAGREGKVERLEVMLGEQRLVLRLGRSRPEGEICKEVRGVVLSRTPVALDAWVDALTGAVLAWADSDAKAREAVERLLGGGGVG</sequence>
<keyword evidence="2" id="KW-1185">Reference proteome</keyword>
<dbReference type="Proteomes" id="UP000243342">
    <property type="component" value="Unassembled WGS sequence"/>
</dbReference>
<reference evidence="1 2" key="1">
    <citation type="submission" date="2016-10" db="EMBL/GenBank/DDBJ databases">
        <title>Genome sequence of Streptomyces gilvigriseus MUSC 26.</title>
        <authorList>
            <person name="Lee L.-H."/>
            <person name="Ser H.-L."/>
        </authorList>
    </citation>
    <scope>NUCLEOTIDE SEQUENCE [LARGE SCALE GENOMIC DNA]</scope>
    <source>
        <strain evidence="1 2">MUSC 26</strain>
    </source>
</reference>
<proteinExistence type="predicted"/>
<organism evidence="1 2">
    <name type="scientific">Mangrovactinospora gilvigrisea</name>
    <dbReference type="NCBI Taxonomy" id="1428644"/>
    <lineage>
        <taxon>Bacteria</taxon>
        <taxon>Bacillati</taxon>
        <taxon>Actinomycetota</taxon>
        <taxon>Actinomycetes</taxon>
        <taxon>Kitasatosporales</taxon>
        <taxon>Streptomycetaceae</taxon>
        <taxon>Mangrovactinospora</taxon>
    </lineage>
</organism>
<comment type="caution">
    <text evidence="1">The sequence shown here is derived from an EMBL/GenBank/DDBJ whole genome shotgun (WGS) entry which is preliminary data.</text>
</comment>
<evidence type="ECO:0000313" key="1">
    <source>
        <dbReference type="EMBL" id="OIV37579.1"/>
    </source>
</evidence>
<evidence type="ECO:0000313" key="2">
    <source>
        <dbReference type="Proteomes" id="UP000243342"/>
    </source>
</evidence>